<proteinExistence type="inferred from homology"/>
<sequence length="179" mass="20404">MQQLLRISRVIDSFNERIGRLTYWILPLMILIGVWNVVGRYLGRFIGENLSSNGFIETQWYLFDLVFLLGAAYTLKHNGHVRVDVFYKSLKPKAQAIANLIGTLLFLIPFCIMVIYFSWGAIVNSWTIQEMSPDPGGLPRYPIKSMIIVSFGLLILQGISEAIKNWAIFAGYLAPQEEE</sequence>
<evidence type="ECO:0000256" key="7">
    <source>
        <dbReference type="ARBA" id="ARBA00023136"/>
    </source>
</evidence>
<feature type="transmembrane region" description="Helical" evidence="9">
    <location>
        <begin position="21"/>
        <end position="38"/>
    </location>
</feature>
<dbReference type="GO" id="GO:0005886">
    <property type="term" value="C:plasma membrane"/>
    <property type="evidence" value="ECO:0007669"/>
    <property type="project" value="UniProtKB-SubCell"/>
</dbReference>
<comment type="subcellular location">
    <subcellularLocation>
        <location evidence="1">Cell inner membrane</location>
        <topology evidence="1">Multi-pass membrane protein</topology>
    </subcellularLocation>
</comment>
<dbReference type="PANTHER" id="PTHR35011">
    <property type="entry name" value="2,3-DIKETO-L-GULONATE TRAP TRANSPORTER SMALL PERMEASE PROTEIN YIAM"/>
    <property type="match status" value="1"/>
</dbReference>
<comment type="similarity">
    <text evidence="8">Belongs to the TRAP transporter small permease family.</text>
</comment>
<evidence type="ECO:0000256" key="6">
    <source>
        <dbReference type="ARBA" id="ARBA00022989"/>
    </source>
</evidence>
<evidence type="ECO:0000256" key="5">
    <source>
        <dbReference type="ARBA" id="ARBA00022692"/>
    </source>
</evidence>
<gene>
    <name evidence="11" type="ORF">BJP36_12160</name>
</gene>
<dbReference type="AlphaFoldDB" id="A0A1D9FYW3"/>
<dbReference type="Proteomes" id="UP000176944">
    <property type="component" value="Chromosome"/>
</dbReference>
<accession>A0A1D9FYW3</accession>
<dbReference type="EMBL" id="CP017708">
    <property type="protein sequence ID" value="AOY80559.1"/>
    <property type="molecule type" value="Genomic_DNA"/>
</dbReference>
<evidence type="ECO:0000256" key="9">
    <source>
        <dbReference type="SAM" id="Phobius"/>
    </source>
</evidence>
<keyword evidence="7 9" id="KW-0472">Membrane</keyword>
<dbReference type="Pfam" id="PF04290">
    <property type="entry name" value="DctQ"/>
    <property type="match status" value="1"/>
</dbReference>
<evidence type="ECO:0000313" key="11">
    <source>
        <dbReference type="EMBL" id="AOY80559.1"/>
    </source>
</evidence>
<evidence type="ECO:0000256" key="2">
    <source>
        <dbReference type="ARBA" id="ARBA00022448"/>
    </source>
</evidence>
<keyword evidence="3" id="KW-1003">Cell membrane</keyword>
<keyword evidence="2" id="KW-0813">Transport</keyword>
<evidence type="ECO:0000256" key="8">
    <source>
        <dbReference type="ARBA" id="ARBA00038436"/>
    </source>
</evidence>
<feature type="transmembrane region" description="Helical" evidence="9">
    <location>
        <begin position="141"/>
        <end position="159"/>
    </location>
</feature>
<evidence type="ECO:0000259" key="10">
    <source>
        <dbReference type="Pfam" id="PF04290"/>
    </source>
</evidence>
<evidence type="ECO:0000256" key="3">
    <source>
        <dbReference type="ARBA" id="ARBA00022475"/>
    </source>
</evidence>
<name>A0A1D9FYW3_MOOP1</name>
<evidence type="ECO:0000256" key="1">
    <source>
        <dbReference type="ARBA" id="ARBA00004429"/>
    </source>
</evidence>
<organism evidence="11 12">
    <name type="scientific">Moorena producens (strain JHB)</name>
    <dbReference type="NCBI Taxonomy" id="1454205"/>
    <lineage>
        <taxon>Bacteria</taxon>
        <taxon>Bacillati</taxon>
        <taxon>Cyanobacteriota</taxon>
        <taxon>Cyanophyceae</taxon>
        <taxon>Coleofasciculales</taxon>
        <taxon>Coleofasciculaceae</taxon>
        <taxon>Moorena</taxon>
    </lineage>
</organism>
<dbReference type="PANTHER" id="PTHR35011:SF4">
    <property type="entry name" value="SLL1102 PROTEIN"/>
    <property type="match status" value="1"/>
</dbReference>
<evidence type="ECO:0000256" key="4">
    <source>
        <dbReference type="ARBA" id="ARBA00022519"/>
    </source>
</evidence>
<dbReference type="InterPro" id="IPR007387">
    <property type="entry name" value="TRAP_DctQ"/>
</dbReference>
<keyword evidence="4" id="KW-0997">Cell inner membrane</keyword>
<evidence type="ECO:0000313" key="12">
    <source>
        <dbReference type="Proteomes" id="UP000176944"/>
    </source>
</evidence>
<keyword evidence="5 9" id="KW-0812">Transmembrane</keyword>
<feature type="domain" description="Tripartite ATP-independent periplasmic transporters DctQ component" evidence="10">
    <location>
        <begin position="29"/>
        <end position="166"/>
    </location>
</feature>
<keyword evidence="6 9" id="KW-1133">Transmembrane helix</keyword>
<reference evidence="12" key="1">
    <citation type="submission" date="2016-10" db="EMBL/GenBank/DDBJ databases">
        <title>Comparative genomics uncovers the prolific and rare metabolic potential of the cyanobacterial genus Moorea.</title>
        <authorList>
            <person name="Leao T."/>
            <person name="Castelao G."/>
            <person name="Korobeynikov A."/>
            <person name="Monroe E.A."/>
            <person name="Podell S."/>
            <person name="Glukhov E."/>
            <person name="Allen E."/>
            <person name="Gerwick W.H."/>
            <person name="Gerwick L."/>
        </authorList>
    </citation>
    <scope>NUCLEOTIDE SEQUENCE [LARGE SCALE GENOMIC DNA]</scope>
    <source>
        <strain evidence="12">JHB</strain>
    </source>
</reference>
<protein>
    <submittedName>
        <fullName evidence="11">TRAP transporter small permease subunit</fullName>
    </submittedName>
</protein>
<feature type="transmembrane region" description="Helical" evidence="9">
    <location>
        <begin position="58"/>
        <end position="75"/>
    </location>
</feature>
<dbReference type="InterPro" id="IPR055348">
    <property type="entry name" value="DctQ"/>
</dbReference>
<feature type="transmembrane region" description="Helical" evidence="9">
    <location>
        <begin position="96"/>
        <end position="121"/>
    </location>
</feature>